<sequence length="314" mass="35486">MNVSDDVRVVSSFESLMATKLKSTGFSLPPIAKSRSRQAGNHLSRYRGRGLNFEEFRHYQMGDDIRSIDWNVTQRMLEPHVRVQSEEKDLPVVLLVDQRSSMFFSSVDTMKSVAAAQVAACCAWKVLKDSDRIGALIFSNEQLYWHKPQRHSAHVARILQSLALANQDLSRAEHKSKEVAGSGLSDALTKLTQQKLKGCLIVMISDFNDATEQDVQRIKWLKQHNDLMGIAVNDPMELELQFSQPIHISDGEWQLLADTALNERLHRYNQAIQQGYQDIHQLLSAGGVDVVRLDTSGNHIADFIQKMSGGYRVR</sequence>
<reference evidence="2 3" key="1">
    <citation type="submission" date="2019-09" db="EMBL/GenBank/DDBJ databases">
        <title>Draft genome sequencing and comparative genomics of hatchery-associated Vibrios.</title>
        <authorList>
            <person name="Kehlet-Delgado H."/>
            <person name="Mueller R.S."/>
        </authorList>
    </citation>
    <scope>NUCLEOTIDE SEQUENCE [LARGE SCALE GENOMIC DNA]</scope>
    <source>
        <strain evidence="2 3">99-70-13A3</strain>
    </source>
</reference>
<accession>A0A1A6LT79</accession>
<dbReference type="AlphaFoldDB" id="A0A1A6LT79"/>
<gene>
    <name evidence="2" type="ORF">F0234_06435</name>
</gene>
<dbReference type="PANTHER" id="PTHR33608:SF12">
    <property type="entry name" value="DUF58 DOMAIN-CONTAINING PROTEIN"/>
    <property type="match status" value="1"/>
</dbReference>
<name>A0A1A6LT79_VIBSP</name>
<dbReference type="SUPFAM" id="SSF53300">
    <property type="entry name" value="vWA-like"/>
    <property type="match status" value="1"/>
</dbReference>
<organism evidence="2 3">
    <name type="scientific">Vibrio splendidus</name>
    <dbReference type="NCBI Taxonomy" id="29497"/>
    <lineage>
        <taxon>Bacteria</taxon>
        <taxon>Pseudomonadati</taxon>
        <taxon>Pseudomonadota</taxon>
        <taxon>Gammaproteobacteria</taxon>
        <taxon>Vibrionales</taxon>
        <taxon>Vibrionaceae</taxon>
        <taxon>Vibrio</taxon>
    </lineage>
</organism>
<dbReference type="RefSeq" id="WP_065205861.1">
    <property type="nucleotide sequence ID" value="NZ_CAWPNM010000007.1"/>
</dbReference>
<comment type="caution">
    <text evidence="2">The sequence shown here is derived from an EMBL/GenBank/DDBJ whole genome shotgun (WGS) entry which is preliminary data.</text>
</comment>
<feature type="domain" description="DUF58" evidence="1">
    <location>
        <begin position="55"/>
        <end position="260"/>
    </location>
</feature>
<protein>
    <submittedName>
        <fullName evidence="2">DUF58 domain-containing protein</fullName>
    </submittedName>
</protein>
<evidence type="ECO:0000313" key="2">
    <source>
        <dbReference type="EMBL" id="NOJ12392.1"/>
    </source>
</evidence>
<dbReference type="Gene3D" id="3.40.50.410">
    <property type="entry name" value="von Willebrand factor, type A domain"/>
    <property type="match status" value="1"/>
</dbReference>
<dbReference type="Pfam" id="PF01882">
    <property type="entry name" value="DUF58"/>
    <property type="match status" value="1"/>
</dbReference>
<dbReference type="Proteomes" id="UP000519158">
    <property type="component" value="Unassembled WGS sequence"/>
</dbReference>
<dbReference type="InterPro" id="IPR002881">
    <property type="entry name" value="DUF58"/>
</dbReference>
<proteinExistence type="predicted"/>
<evidence type="ECO:0000259" key="1">
    <source>
        <dbReference type="Pfam" id="PF01882"/>
    </source>
</evidence>
<dbReference type="OrthoDB" id="9776116at2"/>
<dbReference type="EMBL" id="VTXL01000004">
    <property type="protein sequence ID" value="NOJ12392.1"/>
    <property type="molecule type" value="Genomic_DNA"/>
</dbReference>
<dbReference type="PANTHER" id="PTHR33608">
    <property type="entry name" value="BLL2464 PROTEIN"/>
    <property type="match status" value="1"/>
</dbReference>
<evidence type="ECO:0000313" key="3">
    <source>
        <dbReference type="Proteomes" id="UP000519158"/>
    </source>
</evidence>
<dbReference type="InterPro" id="IPR036465">
    <property type="entry name" value="vWFA_dom_sf"/>
</dbReference>